<dbReference type="EMBL" id="JYDS01000245">
    <property type="protein sequence ID" value="KRZ20281.1"/>
    <property type="molecule type" value="Genomic_DNA"/>
</dbReference>
<accession>A0A0V1IBT1</accession>
<dbReference type="AlphaFoldDB" id="A0A0V1IBT1"/>
<name>A0A0V1IBT1_TRIPS</name>
<evidence type="ECO:0000313" key="1">
    <source>
        <dbReference type="EMBL" id="KRZ20281.1"/>
    </source>
</evidence>
<dbReference type="Proteomes" id="UP000054805">
    <property type="component" value="Unassembled WGS sequence"/>
</dbReference>
<protein>
    <submittedName>
        <fullName evidence="1">Uncharacterized protein</fullName>
    </submittedName>
</protein>
<reference evidence="1 2" key="1">
    <citation type="submission" date="2015-01" db="EMBL/GenBank/DDBJ databases">
        <title>Evolution of Trichinella species and genotypes.</title>
        <authorList>
            <person name="Korhonen P.K."/>
            <person name="Edoardo P."/>
            <person name="Giuseppe L.R."/>
            <person name="Gasser R.B."/>
        </authorList>
    </citation>
    <scope>NUCLEOTIDE SEQUENCE [LARGE SCALE GENOMIC DNA]</scope>
    <source>
        <strain evidence="1">ISS588</strain>
    </source>
</reference>
<evidence type="ECO:0000313" key="2">
    <source>
        <dbReference type="Proteomes" id="UP000054805"/>
    </source>
</evidence>
<gene>
    <name evidence="1" type="ORF">T4B_13919</name>
</gene>
<organism evidence="1 2">
    <name type="scientific">Trichinella pseudospiralis</name>
    <name type="common">Parasitic roundworm</name>
    <dbReference type="NCBI Taxonomy" id="6337"/>
    <lineage>
        <taxon>Eukaryota</taxon>
        <taxon>Metazoa</taxon>
        <taxon>Ecdysozoa</taxon>
        <taxon>Nematoda</taxon>
        <taxon>Enoplea</taxon>
        <taxon>Dorylaimia</taxon>
        <taxon>Trichinellida</taxon>
        <taxon>Trichinellidae</taxon>
        <taxon>Trichinella</taxon>
    </lineage>
</organism>
<proteinExistence type="predicted"/>
<keyword evidence="2" id="KW-1185">Reference proteome</keyword>
<feature type="non-terminal residue" evidence="1">
    <location>
        <position position="63"/>
    </location>
</feature>
<sequence>MRWGNVSSPLVLHLTEEELNKILSVNFQNTRLLKKLLSKIKQNPVHLSRIAYYISFYLIYCRT</sequence>
<comment type="caution">
    <text evidence="1">The sequence shown here is derived from an EMBL/GenBank/DDBJ whole genome shotgun (WGS) entry which is preliminary data.</text>
</comment>